<gene>
    <name evidence="1" type="ORF">ElyMa_001675400</name>
</gene>
<protein>
    <submittedName>
        <fullName evidence="1">Uncharacterized protein</fullName>
    </submittedName>
</protein>
<organism evidence="1 2">
    <name type="scientific">Elysia marginata</name>
    <dbReference type="NCBI Taxonomy" id="1093978"/>
    <lineage>
        <taxon>Eukaryota</taxon>
        <taxon>Metazoa</taxon>
        <taxon>Spiralia</taxon>
        <taxon>Lophotrochozoa</taxon>
        <taxon>Mollusca</taxon>
        <taxon>Gastropoda</taxon>
        <taxon>Heterobranchia</taxon>
        <taxon>Euthyneura</taxon>
        <taxon>Panpulmonata</taxon>
        <taxon>Sacoglossa</taxon>
        <taxon>Placobranchoidea</taxon>
        <taxon>Plakobranchidae</taxon>
        <taxon>Elysia</taxon>
    </lineage>
</organism>
<dbReference type="EMBL" id="BMAT01003411">
    <property type="protein sequence ID" value="GFS24941.1"/>
    <property type="molecule type" value="Genomic_DNA"/>
</dbReference>
<reference evidence="1 2" key="1">
    <citation type="journal article" date="2021" name="Elife">
        <title>Chloroplast acquisition without the gene transfer in kleptoplastic sea slugs, Plakobranchus ocellatus.</title>
        <authorList>
            <person name="Maeda T."/>
            <person name="Takahashi S."/>
            <person name="Yoshida T."/>
            <person name="Shimamura S."/>
            <person name="Takaki Y."/>
            <person name="Nagai Y."/>
            <person name="Toyoda A."/>
            <person name="Suzuki Y."/>
            <person name="Arimoto A."/>
            <person name="Ishii H."/>
            <person name="Satoh N."/>
            <person name="Nishiyama T."/>
            <person name="Hasebe M."/>
            <person name="Maruyama T."/>
            <person name="Minagawa J."/>
            <person name="Obokata J."/>
            <person name="Shigenobu S."/>
        </authorList>
    </citation>
    <scope>NUCLEOTIDE SEQUENCE [LARGE SCALE GENOMIC DNA]</scope>
</reference>
<evidence type="ECO:0000313" key="1">
    <source>
        <dbReference type="EMBL" id="GFS24941.1"/>
    </source>
</evidence>
<evidence type="ECO:0000313" key="2">
    <source>
        <dbReference type="Proteomes" id="UP000762676"/>
    </source>
</evidence>
<proteinExistence type="predicted"/>
<dbReference type="Proteomes" id="UP000762676">
    <property type="component" value="Unassembled WGS sequence"/>
</dbReference>
<name>A0AAV4JUA6_9GAST</name>
<dbReference type="AlphaFoldDB" id="A0AAV4JUA6"/>
<sequence length="146" mass="16907">MPKLSLRARCLARSVYPVCLETSHFVIARTRGETSTKRSAVLTFTSSLREKSPRRPGIPTGVRHIKDEQTSRGRDWHFAIDHVHMLRLRFKYNRVCNSLRRILRSHRLPPAVLVLTLTCLHEEHLWACCLGAAIELIYWHLVSKSL</sequence>
<comment type="caution">
    <text evidence="1">The sequence shown here is derived from an EMBL/GenBank/DDBJ whole genome shotgun (WGS) entry which is preliminary data.</text>
</comment>
<accession>A0AAV4JUA6</accession>
<keyword evidence="2" id="KW-1185">Reference proteome</keyword>